<keyword evidence="1" id="KW-0732">Signal</keyword>
<comment type="caution">
    <text evidence="3">The sequence shown here is derived from an EMBL/GenBank/DDBJ whole genome shotgun (WGS) entry which is preliminary data.</text>
</comment>
<proteinExistence type="predicted"/>
<keyword evidence="4" id="KW-1185">Reference proteome</keyword>
<dbReference type="PANTHER" id="PTHR40845">
    <property type="match status" value="1"/>
</dbReference>
<evidence type="ECO:0000259" key="2">
    <source>
        <dbReference type="Pfam" id="PF25411"/>
    </source>
</evidence>
<gene>
    <name evidence="3" type="ORF">DDE83_007085</name>
</gene>
<protein>
    <recommendedName>
        <fullName evidence="2">DUF7888 domain-containing protein</fullName>
    </recommendedName>
</protein>
<dbReference type="PANTHER" id="PTHR40845:SF1">
    <property type="match status" value="1"/>
</dbReference>
<sequence length="196" mass="21326">MRFTIPLIVAVAAVANAAAVPGSNNIGGDINAAVNGEQGADVLEASADLSVDKRQTPSANAQVIGDHSGAAGQAIGRILNQLLNQLFPLKDWNPARETFTKQTTALMYQNNPDPARWPAVVCYNKGWSVKDRGAISDVVSMKLSLGAFHTDYDCMYIGRHNQFYTESDGGYINSVTQEVETRNIAYLIQCYCRAYY</sequence>
<feature type="signal peptide" evidence="1">
    <location>
        <begin position="1"/>
        <end position="19"/>
    </location>
</feature>
<evidence type="ECO:0000256" key="1">
    <source>
        <dbReference type="SAM" id="SignalP"/>
    </source>
</evidence>
<feature type="chain" id="PRO_5016933585" description="DUF7888 domain-containing protein" evidence="1">
    <location>
        <begin position="20"/>
        <end position="196"/>
    </location>
</feature>
<dbReference type="InterPro" id="IPR057210">
    <property type="entry name" value="DUF7888"/>
</dbReference>
<evidence type="ECO:0000313" key="3">
    <source>
        <dbReference type="EMBL" id="RAR06121.1"/>
    </source>
</evidence>
<name>A0A364MY13_STELY</name>
<dbReference type="EMBL" id="QGDH01000120">
    <property type="protein sequence ID" value="RAR06121.1"/>
    <property type="molecule type" value="Genomic_DNA"/>
</dbReference>
<dbReference type="Pfam" id="PF25411">
    <property type="entry name" value="DUF7888"/>
    <property type="match status" value="1"/>
</dbReference>
<organism evidence="3 4">
    <name type="scientific">Stemphylium lycopersici</name>
    <name type="common">Tomato gray leaf spot disease fungus</name>
    <name type="synonym">Thyrospora lycopersici</name>
    <dbReference type="NCBI Taxonomy" id="183478"/>
    <lineage>
        <taxon>Eukaryota</taxon>
        <taxon>Fungi</taxon>
        <taxon>Dikarya</taxon>
        <taxon>Ascomycota</taxon>
        <taxon>Pezizomycotina</taxon>
        <taxon>Dothideomycetes</taxon>
        <taxon>Pleosporomycetidae</taxon>
        <taxon>Pleosporales</taxon>
        <taxon>Pleosporineae</taxon>
        <taxon>Pleosporaceae</taxon>
        <taxon>Stemphylium</taxon>
    </lineage>
</organism>
<evidence type="ECO:0000313" key="4">
    <source>
        <dbReference type="Proteomes" id="UP000249619"/>
    </source>
</evidence>
<dbReference type="Proteomes" id="UP000249619">
    <property type="component" value="Unassembled WGS sequence"/>
</dbReference>
<reference evidence="4" key="1">
    <citation type="submission" date="2018-05" db="EMBL/GenBank/DDBJ databases">
        <title>Draft genome sequence of Stemphylium lycopersici strain CIDEFI 213.</title>
        <authorList>
            <person name="Medina R."/>
            <person name="Franco M.E.E."/>
            <person name="Lucentini C.G."/>
            <person name="Saparrat M.C.N."/>
            <person name="Balatti P.A."/>
        </authorList>
    </citation>
    <scope>NUCLEOTIDE SEQUENCE [LARGE SCALE GENOMIC DNA]</scope>
    <source>
        <strain evidence="4">CIDEFI 213</strain>
    </source>
</reference>
<dbReference type="AlphaFoldDB" id="A0A364MY13"/>
<accession>A0A364MY13</accession>
<dbReference type="STRING" id="183478.A0A364MY13"/>
<feature type="domain" description="DUF7888" evidence="2">
    <location>
        <begin position="62"/>
        <end position="178"/>
    </location>
</feature>